<feature type="non-terminal residue" evidence="2">
    <location>
        <position position="61"/>
    </location>
</feature>
<accession>A0A166W860</accession>
<keyword evidence="1" id="KW-0812">Transmembrane</keyword>
<dbReference type="AlphaFoldDB" id="A0A166W860"/>
<dbReference type="PANTHER" id="PTHR35043">
    <property type="entry name" value="TRANSCRIPTION FACTOR DOMAIN-CONTAINING PROTEIN"/>
    <property type="match status" value="1"/>
</dbReference>
<dbReference type="PANTHER" id="PTHR35043:SF8">
    <property type="entry name" value="DUF4220 DOMAIN-CONTAINING PROTEIN"/>
    <property type="match status" value="1"/>
</dbReference>
<dbReference type="Proteomes" id="UP000076532">
    <property type="component" value="Unassembled WGS sequence"/>
</dbReference>
<sequence>DDRSKRSWISKGLALIQTASFAIQCVARFAQRLPVTELELTALAYTMVTVLAYFIWWKKPV</sequence>
<keyword evidence="3" id="KW-1185">Reference proteome</keyword>
<gene>
    <name evidence="2" type="ORF">FIBSPDRAFT_679930</name>
</gene>
<keyword evidence="1" id="KW-0472">Membrane</keyword>
<feature type="non-terminal residue" evidence="2">
    <location>
        <position position="1"/>
    </location>
</feature>
<proteinExistence type="predicted"/>
<dbReference type="STRING" id="436010.A0A166W860"/>
<feature type="transmembrane region" description="Helical" evidence="1">
    <location>
        <begin position="12"/>
        <end position="30"/>
    </location>
</feature>
<evidence type="ECO:0000313" key="2">
    <source>
        <dbReference type="EMBL" id="KZP33483.1"/>
    </source>
</evidence>
<dbReference type="EMBL" id="KV417482">
    <property type="protein sequence ID" value="KZP33483.1"/>
    <property type="molecule type" value="Genomic_DNA"/>
</dbReference>
<organism evidence="2 3">
    <name type="scientific">Athelia psychrophila</name>
    <dbReference type="NCBI Taxonomy" id="1759441"/>
    <lineage>
        <taxon>Eukaryota</taxon>
        <taxon>Fungi</taxon>
        <taxon>Dikarya</taxon>
        <taxon>Basidiomycota</taxon>
        <taxon>Agaricomycotina</taxon>
        <taxon>Agaricomycetes</taxon>
        <taxon>Agaricomycetidae</taxon>
        <taxon>Atheliales</taxon>
        <taxon>Atheliaceae</taxon>
        <taxon>Athelia</taxon>
    </lineage>
</organism>
<protein>
    <submittedName>
        <fullName evidence="2">Uncharacterized protein</fullName>
    </submittedName>
</protein>
<evidence type="ECO:0000256" key="1">
    <source>
        <dbReference type="SAM" id="Phobius"/>
    </source>
</evidence>
<dbReference type="OrthoDB" id="3029001at2759"/>
<name>A0A166W860_9AGAM</name>
<feature type="transmembrane region" description="Helical" evidence="1">
    <location>
        <begin position="42"/>
        <end position="57"/>
    </location>
</feature>
<reference evidence="2 3" key="1">
    <citation type="journal article" date="2016" name="Mol. Biol. Evol.">
        <title>Comparative Genomics of Early-Diverging Mushroom-Forming Fungi Provides Insights into the Origins of Lignocellulose Decay Capabilities.</title>
        <authorList>
            <person name="Nagy L.G."/>
            <person name="Riley R."/>
            <person name="Tritt A."/>
            <person name="Adam C."/>
            <person name="Daum C."/>
            <person name="Floudas D."/>
            <person name="Sun H."/>
            <person name="Yadav J.S."/>
            <person name="Pangilinan J."/>
            <person name="Larsson K.H."/>
            <person name="Matsuura K."/>
            <person name="Barry K."/>
            <person name="Labutti K."/>
            <person name="Kuo R."/>
            <person name="Ohm R.A."/>
            <person name="Bhattacharya S.S."/>
            <person name="Shirouzu T."/>
            <person name="Yoshinaga Y."/>
            <person name="Martin F.M."/>
            <person name="Grigoriev I.V."/>
            <person name="Hibbett D.S."/>
        </authorList>
    </citation>
    <scope>NUCLEOTIDE SEQUENCE [LARGE SCALE GENOMIC DNA]</scope>
    <source>
        <strain evidence="2 3">CBS 109695</strain>
    </source>
</reference>
<evidence type="ECO:0000313" key="3">
    <source>
        <dbReference type="Proteomes" id="UP000076532"/>
    </source>
</evidence>
<keyword evidence="1" id="KW-1133">Transmembrane helix</keyword>